<dbReference type="EMBL" id="PYAG01000033">
    <property type="protein sequence ID" value="RAO29854.1"/>
    <property type="molecule type" value="Genomic_DNA"/>
</dbReference>
<gene>
    <name evidence="1" type="ORF">PSN13_05053</name>
</gene>
<dbReference type="Proteomes" id="UP000249419">
    <property type="component" value="Unassembled WGS sequence"/>
</dbReference>
<reference evidence="1 2" key="1">
    <citation type="submission" date="2018-03" db="EMBL/GenBank/DDBJ databases">
        <title>Defining the species Micromonospora saelicesensis and Micromonospora noduli under the framework of genomics.</title>
        <authorList>
            <person name="Riesco R."/>
            <person name="Trujillo M.E."/>
        </authorList>
    </citation>
    <scope>NUCLEOTIDE SEQUENCE [LARGE SCALE GENOMIC DNA]</scope>
    <source>
        <strain evidence="1 2">PSN13</strain>
    </source>
</reference>
<evidence type="ECO:0000313" key="2">
    <source>
        <dbReference type="Proteomes" id="UP000249419"/>
    </source>
</evidence>
<sequence>MSTDRWKGRVNGILYAVQFDQVLDDTVAARVAGGVVDGLYPGNRAEMLEALDQALRYPGPLNDEIETHHGEEHIRAFLHQLSAALTTFPAPPPPR</sequence>
<proteinExistence type="predicted"/>
<evidence type="ECO:0000313" key="1">
    <source>
        <dbReference type="EMBL" id="RAO29854.1"/>
    </source>
</evidence>
<accession>A0A328NNZ1</accession>
<evidence type="ECO:0008006" key="3">
    <source>
        <dbReference type="Google" id="ProtNLM"/>
    </source>
</evidence>
<organism evidence="1 2">
    <name type="scientific">Micromonospora saelicesensis</name>
    <dbReference type="NCBI Taxonomy" id="285676"/>
    <lineage>
        <taxon>Bacteria</taxon>
        <taxon>Bacillati</taxon>
        <taxon>Actinomycetota</taxon>
        <taxon>Actinomycetes</taxon>
        <taxon>Micromonosporales</taxon>
        <taxon>Micromonosporaceae</taxon>
        <taxon>Micromonospora</taxon>
    </lineage>
</organism>
<dbReference type="RefSeq" id="WP_112677722.1">
    <property type="nucleotide sequence ID" value="NZ_CP192017.1"/>
</dbReference>
<name>A0A328NNZ1_9ACTN</name>
<dbReference type="AlphaFoldDB" id="A0A328NNZ1"/>
<protein>
    <recommendedName>
        <fullName evidence="3">CdiI immunity protein domain-containing protein</fullName>
    </recommendedName>
</protein>
<comment type="caution">
    <text evidence="1">The sequence shown here is derived from an EMBL/GenBank/DDBJ whole genome shotgun (WGS) entry which is preliminary data.</text>
</comment>